<evidence type="ECO:0000256" key="16">
    <source>
        <dbReference type="ARBA" id="ARBA00047899"/>
    </source>
</evidence>
<dbReference type="Proteomes" id="UP000823388">
    <property type="component" value="Chromosome 5K"/>
</dbReference>
<feature type="binding site" evidence="18">
    <location>
        <position position="408"/>
    </location>
    <ligand>
        <name>ATP</name>
        <dbReference type="ChEBI" id="CHEBI:30616"/>
    </ligand>
</feature>
<feature type="compositionally biased region" description="Basic and acidic residues" evidence="19">
    <location>
        <begin position="662"/>
        <end position="673"/>
    </location>
</feature>
<keyword evidence="11 18" id="KW-0067">ATP-binding</keyword>
<dbReference type="InterPro" id="IPR011009">
    <property type="entry name" value="Kinase-like_dom_sf"/>
</dbReference>
<dbReference type="CDD" id="cd14066">
    <property type="entry name" value="STKc_IRAK"/>
    <property type="match status" value="1"/>
</dbReference>
<comment type="catalytic activity">
    <reaction evidence="16">
        <text>L-threonyl-[protein] + ATP = O-phospho-L-threonyl-[protein] + ADP + H(+)</text>
        <dbReference type="Rhea" id="RHEA:46608"/>
        <dbReference type="Rhea" id="RHEA-COMP:11060"/>
        <dbReference type="Rhea" id="RHEA-COMP:11605"/>
        <dbReference type="ChEBI" id="CHEBI:15378"/>
        <dbReference type="ChEBI" id="CHEBI:30013"/>
        <dbReference type="ChEBI" id="CHEBI:30616"/>
        <dbReference type="ChEBI" id="CHEBI:61977"/>
        <dbReference type="ChEBI" id="CHEBI:456216"/>
        <dbReference type="EC" id="2.7.11.1"/>
    </reaction>
</comment>
<keyword evidence="10" id="KW-0418">Kinase</keyword>
<dbReference type="FunFam" id="1.10.510.10:FF:000161">
    <property type="entry name" value="Wall-associated receptor kinase-like 20"/>
    <property type="match status" value="1"/>
</dbReference>
<feature type="signal peptide" evidence="21">
    <location>
        <begin position="1"/>
        <end position="24"/>
    </location>
</feature>
<dbReference type="InterPro" id="IPR001245">
    <property type="entry name" value="Ser-Thr/Tyr_kinase_cat_dom"/>
</dbReference>
<dbReference type="PROSITE" id="PS50011">
    <property type="entry name" value="PROTEIN_KINASE_DOM"/>
    <property type="match status" value="1"/>
</dbReference>
<dbReference type="FunFam" id="3.30.200.20:FF:000214">
    <property type="entry name" value="WAK1-OsWAK receptor-like cytoplasmic kinase (OsWAK-RLCK)"/>
    <property type="match status" value="1"/>
</dbReference>
<proteinExistence type="predicted"/>
<gene>
    <name evidence="23" type="ORF">PVAP13_5KG487800</name>
</gene>
<evidence type="ECO:0000256" key="8">
    <source>
        <dbReference type="ARBA" id="ARBA00022729"/>
    </source>
</evidence>
<dbReference type="SUPFAM" id="SSF56112">
    <property type="entry name" value="Protein kinase-like (PK-like)"/>
    <property type="match status" value="1"/>
</dbReference>
<evidence type="ECO:0000256" key="19">
    <source>
        <dbReference type="SAM" id="MobiDB-lite"/>
    </source>
</evidence>
<dbReference type="Gene3D" id="1.10.510.10">
    <property type="entry name" value="Transferase(Phosphotransferase) domain 1"/>
    <property type="match status" value="1"/>
</dbReference>
<keyword evidence="5" id="KW-0597">Phosphoprotein</keyword>
<evidence type="ECO:0000256" key="9">
    <source>
        <dbReference type="ARBA" id="ARBA00022741"/>
    </source>
</evidence>
<evidence type="ECO:0000256" key="7">
    <source>
        <dbReference type="ARBA" id="ARBA00022692"/>
    </source>
</evidence>
<sequence length="697" mass="76845">MDLLLARRRLPLLLLAVLVAASHGVPSSGDGDGGRYDPSMCLRQNYTCGGFSISYPFYIRTGDLLGNTSSYCGYPGLEIQCEEDQAFLELESGKYTVTHIDYDYDNDNLTVQLVDPEVLDWRNGCPRTDHNVTLRSFEWLFYPNTTVDLLFFFNCNFLSDLPSQPSESNATTCRFDVGQPSIGLSFVFLEQDVPFRNTNWWQKCGLVIEVPLLKSVLPPDPLNDSAWKNGGYGRSLSEGFQLALNQSGKTQACEQCEKSKGQCGYNQTGGFMACLCSGGHVSAANNCTADSSGRSNRKHGVIIGVSAAAGLAVLAAAAILFIVRKRKKKNVINSSSKLLKYSGSGGTPHSRVGDMESGSIEDPPTHLFTYEELEEATSSFDEHRELGDGGFGTVYKGYLKDGRVVAVKRLYNNSYRRVEQFQNEAVILSGLRHPNLVMFYGCTPSTSRELLLVYEFVANGTVADHLHGHRAPERALSWPLRLSVAIEAAAALNYLHAIEPPVVHRDVKTTNILLDADFHVKVADFGLSRLFPLDVTHVSTAPQGTPGYVDPEYHQCYQLTDKSDVYSFGVVLVELISSKPAVDITRHRNEINLAGMAISKIQNCHLEQLVDLDLGYEADPATKKMMTMVAELAFRCLQQNGEMRPPMKEVLEVLRSIQGECRAAEKDGDKPKDGAFSPTTVHAPWDSRATTPNTSRD</sequence>
<dbReference type="GO" id="GO:0005524">
    <property type="term" value="F:ATP binding"/>
    <property type="evidence" value="ECO:0007669"/>
    <property type="project" value="UniProtKB-UniRule"/>
</dbReference>
<evidence type="ECO:0000256" key="15">
    <source>
        <dbReference type="ARBA" id="ARBA00023180"/>
    </source>
</evidence>
<evidence type="ECO:0000256" key="14">
    <source>
        <dbReference type="ARBA" id="ARBA00023170"/>
    </source>
</evidence>
<evidence type="ECO:0000256" key="10">
    <source>
        <dbReference type="ARBA" id="ARBA00022777"/>
    </source>
</evidence>
<keyword evidence="4" id="KW-0723">Serine/threonine-protein kinase</keyword>
<evidence type="ECO:0000256" key="6">
    <source>
        <dbReference type="ARBA" id="ARBA00022679"/>
    </source>
</evidence>
<keyword evidence="9 18" id="KW-0547">Nucleotide-binding</keyword>
<evidence type="ECO:0000256" key="21">
    <source>
        <dbReference type="SAM" id="SignalP"/>
    </source>
</evidence>
<dbReference type="PROSITE" id="PS00108">
    <property type="entry name" value="PROTEIN_KINASE_ST"/>
    <property type="match status" value="1"/>
</dbReference>
<evidence type="ECO:0000256" key="4">
    <source>
        <dbReference type="ARBA" id="ARBA00022527"/>
    </source>
</evidence>
<accession>A0A8T0SS30</accession>
<keyword evidence="3" id="KW-1003">Cell membrane</keyword>
<dbReference type="AlphaFoldDB" id="A0A8T0SS30"/>
<evidence type="ECO:0000256" key="17">
    <source>
        <dbReference type="ARBA" id="ARBA00048679"/>
    </source>
</evidence>
<evidence type="ECO:0000256" key="1">
    <source>
        <dbReference type="ARBA" id="ARBA00004251"/>
    </source>
</evidence>
<evidence type="ECO:0000256" key="18">
    <source>
        <dbReference type="PROSITE-ProRule" id="PRU10141"/>
    </source>
</evidence>
<dbReference type="GO" id="GO:0030247">
    <property type="term" value="F:polysaccharide binding"/>
    <property type="evidence" value="ECO:0007669"/>
    <property type="project" value="InterPro"/>
</dbReference>
<comment type="caution">
    <text evidence="23">The sequence shown here is derived from an EMBL/GenBank/DDBJ whole genome shotgun (WGS) entry which is preliminary data.</text>
</comment>
<dbReference type="InterPro" id="IPR017441">
    <property type="entry name" value="Protein_kinase_ATP_BS"/>
</dbReference>
<dbReference type="EC" id="2.7.11.1" evidence="2"/>
<evidence type="ECO:0000259" key="22">
    <source>
        <dbReference type="PROSITE" id="PS50011"/>
    </source>
</evidence>
<dbReference type="InterPro" id="IPR000719">
    <property type="entry name" value="Prot_kinase_dom"/>
</dbReference>
<evidence type="ECO:0000256" key="12">
    <source>
        <dbReference type="ARBA" id="ARBA00022989"/>
    </source>
</evidence>
<comment type="subcellular location">
    <subcellularLocation>
        <location evidence="1">Cell membrane</location>
        <topology evidence="1">Single-pass type I membrane protein</topology>
    </subcellularLocation>
</comment>
<keyword evidence="15" id="KW-0325">Glycoprotein</keyword>
<dbReference type="Pfam" id="PF13947">
    <property type="entry name" value="GUB_WAK_bind"/>
    <property type="match status" value="1"/>
</dbReference>
<dbReference type="Gene3D" id="3.30.200.20">
    <property type="entry name" value="Phosphorylase Kinase, domain 1"/>
    <property type="match status" value="1"/>
</dbReference>
<feature type="region of interest" description="Disordered" evidence="19">
    <location>
        <begin position="662"/>
        <end position="697"/>
    </location>
</feature>
<evidence type="ECO:0000256" key="13">
    <source>
        <dbReference type="ARBA" id="ARBA00023136"/>
    </source>
</evidence>
<evidence type="ECO:0000313" key="23">
    <source>
        <dbReference type="EMBL" id="KAG2599915.1"/>
    </source>
</evidence>
<dbReference type="Pfam" id="PF07714">
    <property type="entry name" value="PK_Tyr_Ser-Thr"/>
    <property type="match status" value="1"/>
</dbReference>
<dbReference type="InterPro" id="IPR025287">
    <property type="entry name" value="WAK_GUB"/>
</dbReference>
<evidence type="ECO:0000256" key="11">
    <source>
        <dbReference type="ARBA" id="ARBA00022840"/>
    </source>
</evidence>
<dbReference type="EMBL" id="CM029045">
    <property type="protein sequence ID" value="KAG2599915.1"/>
    <property type="molecule type" value="Genomic_DNA"/>
</dbReference>
<keyword evidence="24" id="KW-1185">Reference proteome</keyword>
<keyword evidence="14" id="KW-0675">Receptor</keyword>
<dbReference type="InterPro" id="IPR008271">
    <property type="entry name" value="Ser/Thr_kinase_AS"/>
</dbReference>
<dbReference type="PANTHER" id="PTHR46008:SF60">
    <property type="entry name" value="PROTEIN KINASE DOMAIN-CONTAINING PROTEIN"/>
    <property type="match status" value="1"/>
</dbReference>
<feature type="transmembrane region" description="Helical" evidence="20">
    <location>
        <begin position="301"/>
        <end position="323"/>
    </location>
</feature>
<keyword evidence="12 20" id="KW-1133">Transmembrane helix</keyword>
<evidence type="ECO:0000256" key="20">
    <source>
        <dbReference type="SAM" id="Phobius"/>
    </source>
</evidence>
<keyword evidence="6" id="KW-0808">Transferase</keyword>
<dbReference type="PROSITE" id="PS00107">
    <property type="entry name" value="PROTEIN_KINASE_ATP"/>
    <property type="match status" value="1"/>
</dbReference>
<feature type="compositionally biased region" description="Polar residues" evidence="19">
    <location>
        <begin position="688"/>
        <end position="697"/>
    </location>
</feature>
<feature type="chain" id="PRO_5035868857" description="non-specific serine/threonine protein kinase" evidence="21">
    <location>
        <begin position="25"/>
        <end position="697"/>
    </location>
</feature>
<dbReference type="GO" id="GO:0004674">
    <property type="term" value="F:protein serine/threonine kinase activity"/>
    <property type="evidence" value="ECO:0007669"/>
    <property type="project" value="UniProtKB-KW"/>
</dbReference>
<protein>
    <recommendedName>
        <fullName evidence="2">non-specific serine/threonine protein kinase</fullName>
        <ecNumber evidence="2">2.7.11.1</ecNumber>
    </recommendedName>
</protein>
<comment type="catalytic activity">
    <reaction evidence="17">
        <text>L-seryl-[protein] + ATP = O-phospho-L-seryl-[protein] + ADP + H(+)</text>
        <dbReference type="Rhea" id="RHEA:17989"/>
        <dbReference type="Rhea" id="RHEA-COMP:9863"/>
        <dbReference type="Rhea" id="RHEA-COMP:11604"/>
        <dbReference type="ChEBI" id="CHEBI:15378"/>
        <dbReference type="ChEBI" id="CHEBI:29999"/>
        <dbReference type="ChEBI" id="CHEBI:30616"/>
        <dbReference type="ChEBI" id="CHEBI:83421"/>
        <dbReference type="ChEBI" id="CHEBI:456216"/>
        <dbReference type="EC" id="2.7.11.1"/>
    </reaction>
</comment>
<feature type="domain" description="Protein kinase" evidence="22">
    <location>
        <begin position="380"/>
        <end position="657"/>
    </location>
</feature>
<organism evidence="23 24">
    <name type="scientific">Panicum virgatum</name>
    <name type="common">Blackwell switchgrass</name>
    <dbReference type="NCBI Taxonomy" id="38727"/>
    <lineage>
        <taxon>Eukaryota</taxon>
        <taxon>Viridiplantae</taxon>
        <taxon>Streptophyta</taxon>
        <taxon>Embryophyta</taxon>
        <taxon>Tracheophyta</taxon>
        <taxon>Spermatophyta</taxon>
        <taxon>Magnoliopsida</taxon>
        <taxon>Liliopsida</taxon>
        <taxon>Poales</taxon>
        <taxon>Poaceae</taxon>
        <taxon>PACMAD clade</taxon>
        <taxon>Panicoideae</taxon>
        <taxon>Panicodae</taxon>
        <taxon>Paniceae</taxon>
        <taxon>Panicinae</taxon>
        <taxon>Panicum</taxon>
        <taxon>Panicum sect. Hiantes</taxon>
    </lineage>
</organism>
<evidence type="ECO:0000256" key="2">
    <source>
        <dbReference type="ARBA" id="ARBA00012513"/>
    </source>
</evidence>
<dbReference type="GO" id="GO:0005886">
    <property type="term" value="C:plasma membrane"/>
    <property type="evidence" value="ECO:0007669"/>
    <property type="project" value="UniProtKB-SubCell"/>
</dbReference>
<keyword evidence="8 21" id="KW-0732">Signal</keyword>
<dbReference type="Pfam" id="PF14380">
    <property type="entry name" value="WAK_assoc"/>
    <property type="match status" value="1"/>
</dbReference>
<keyword evidence="7 20" id="KW-0812">Transmembrane</keyword>
<dbReference type="PANTHER" id="PTHR46008">
    <property type="entry name" value="LEAF RUST 10 DISEASE-RESISTANCE LOCUS RECEPTOR-LIKE PROTEIN KINASE-LIKE 1.4"/>
    <property type="match status" value="1"/>
</dbReference>
<evidence type="ECO:0000256" key="5">
    <source>
        <dbReference type="ARBA" id="ARBA00022553"/>
    </source>
</evidence>
<dbReference type="InterPro" id="IPR032872">
    <property type="entry name" value="WAK_assoc_C"/>
</dbReference>
<dbReference type="SMART" id="SM00220">
    <property type="entry name" value="S_TKc"/>
    <property type="match status" value="1"/>
</dbReference>
<evidence type="ECO:0000313" key="24">
    <source>
        <dbReference type="Proteomes" id="UP000823388"/>
    </source>
</evidence>
<reference evidence="23" key="1">
    <citation type="submission" date="2020-05" db="EMBL/GenBank/DDBJ databases">
        <title>WGS assembly of Panicum virgatum.</title>
        <authorList>
            <person name="Lovell J.T."/>
            <person name="Jenkins J."/>
            <person name="Shu S."/>
            <person name="Juenger T.E."/>
            <person name="Schmutz J."/>
        </authorList>
    </citation>
    <scope>NUCLEOTIDE SEQUENCE</scope>
    <source>
        <strain evidence="23">AP13</strain>
    </source>
</reference>
<evidence type="ECO:0000256" key="3">
    <source>
        <dbReference type="ARBA" id="ARBA00022475"/>
    </source>
</evidence>
<name>A0A8T0SS30_PANVG</name>
<keyword evidence="13 20" id="KW-0472">Membrane</keyword>